<dbReference type="InterPro" id="IPR036770">
    <property type="entry name" value="Ankyrin_rpt-contain_sf"/>
</dbReference>
<dbReference type="PANTHER" id="PTHR32142">
    <property type="entry name" value="B BOX-TYPE DOMAIN-CONTAINING PROTEIN-RELATED"/>
    <property type="match status" value="1"/>
</dbReference>
<dbReference type="AlphaFoldDB" id="A0A8J4Q0L8"/>
<evidence type="ECO:0000313" key="2">
    <source>
        <dbReference type="Proteomes" id="UP000695562"/>
    </source>
</evidence>
<protein>
    <recommendedName>
        <fullName evidence="3">Ankyrin repeat-containing protein</fullName>
    </recommendedName>
</protein>
<name>A0A8J4Q0L8_9MYCE</name>
<organism evidence="1 2">
    <name type="scientific">Polysphondylium violaceum</name>
    <dbReference type="NCBI Taxonomy" id="133409"/>
    <lineage>
        <taxon>Eukaryota</taxon>
        <taxon>Amoebozoa</taxon>
        <taxon>Evosea</taxon>
        <taxon>Eumycetozoa</taxon>
        <taxon>Dictyostelia</taxon>
        <taxon>Dictyosteliales</taxon>
        <taxon>Dictyosteliaceae</taxon>
        <taxon>Polysphondylium</taxon>
    </lineage>
</organism>
<dbReference type="PANTHER" id="PTHR32142:SF55">
    <property type="entry name" value="ANKYRIN REPEAT-CONTAINING PROTEIN-RELATED"/>
    <property type="match status" value="1"/>
</dbReference>
<dbReference type="EMBL" id="AJWJ01000083">
    <property type="protein sequence ID" value="KAF2075852.1"/>
    <property type="molecule type" value="Genomic_DNA"/>
</dbReference>
<keyword evidence="2" id="KW-1185">Reference proteome</keyword>
<reference evidence="1" key="1">
    <citation type="submission" date="2020-01" db="EMBL/GenBank/DDBJ databases">
        <title>Development of genomics and gene disruption for Polysphondylium violaceum indicates a role for the polyketide synthase stlB in stalk morphogenesis.</title>
        <authorList>
            <person name="Narita B."/>
            <person name="Kawabe Y."/>
            <person name="Kin K."/>
            <person name="Saito T."/>
            <person name="Gibbs R."/>
            <person name="Kuspa A."/>
            <person name="Muzny D."/>
            <person name="Queller D."/>
            <person name="Richards S."/>
            <person name="Strassman J."/>
            <person name="Sucgang R."/>
            <person name="Worley K."/>
            <person name="Schaap P."/>
        </authorList>
    </citation>
    <scope>NUCLEOTIDE SEQUENCE</scope>
    <source>
        <strain evidence="1">QSvi11</strain>
    </source>
</reference>
<dbReference type="SUPFAM" id="SSF48403">
    <property type="entry name" value="Ankyrin repeat"/>
    <property type="match status" value="1"/>
</dbReference>
<proteinExistence type="predicted"/>
<evidence type="ECO:0000313" key="1">
    <source>
        <dbReference type="EMBL" id="KAF2075852.1"/>
    </source>
</evidence>
<dbReference type="Gene3D" id="1.25.40.20">
    <property type="entry name" value="Ankyrin repeat-containing domain"/>
    <property type="match status" value="1"/>
</dbReference>
<gene>
    <name evidence="1" type="ORF">CYY_002838</name>
</gene>
<dbReference type="Proteomes" id="UP000695562">
    <property type="component" value="Unassembled WGS sequence"/>
</dbReference>
<evidence type="ECO:0008006" key="3">
    <source>
        <dbReference type="Google" id="ProtNLM"/>
    </source>
</evidence>
<accession>A0A8J4Q0L8</accession>
<sequence>MTLNTTTTTNNIITCLFKVILHNNYIFNNVKYYLSFDCNTFSKSYKYIVSVKWLIANHHYKLLKYKLLANDLYLQFDLESYEPLTYLDLDIFILLYNRFKDEINVSVIGSMWKLEWIDYLSTRGFQFDIDKILLKACQFGDYNRVYRFLNSNSSIEIDRSCYSLSIQSNNIDLVYFLFNDDRSKSNSINSKKKQSKKRSIQFSTEEGEGFLFDSVVVENIEIFVFIQQYCKRFIKGFKFTKTLLGRLYLSILLQSSFPLIKYFINTFDLSFTLKENVNAIDYPPIAALALGRVDVVKHVFEKKLINKYHIEKIATMVLDLGHIELYHTMTKKKPLADVEYAYCNFIDMALLEIQHLLSTYNIKVQVQNLLETKDIDVFKYLFQRVDRTEINKRIKELIFHCIEDMDLFVYLNQQVNLAPFPIIWESTTNIEILRLLEYKSKESWLDYIKSAICFSIRDCSQSTLLFRFLLSKYLRITNSSSMFDDDGEFSETLFVSAVDNGRNQVIQILLAKGLVPLHISEMVSRALDIGKLSIALLLIDHFKSINFKPSTNLLENVILNGHVQCLEYLLEKYYPNDYNPPKNIISALESSSTAMIQFLVNNPKVKEMSFIFSLVNSLNKK</sequence>
<comment type="caution">
    <text evidence="1">The sequence shown here is derived from an EMBL/GenBank/DDBJ whole genome shotgun (WGS) entry which is preliminary data.</text>
</comment>